<evidence type="ECO:0000256" key="1">
    <source>
        <dbReference type="SAM" id="Phobius"/>
    </source>
</evidence>
<protein>
    <submittedName>
        <fullName evidence="2">Holin</fullName>
    </submittedName>
</protein>
<dbReference type="RefSeq" id="WP_018394272.1">
    <property type="nucleotide sequence ID" value="NZ_LQWZ01000010.1"/>
</dbReference>
<feature type="transmembrane region" description="Helical" evidence="1">
    <location>
        <begin position="34"/>
        <end position="52"/>
    </location>
</feature>
<proteinExistence type="predicted"/>
<reference evidence="2 3" key="1">
    <citation type="submission" date="2016-01" db="EMBL/GenBank/DDBJ databases">
        <title>Investigation of taxonomic status of Bacillus aminovorans.</title>
        <authorList>
            <person name="Verma A."/>
            <person name="Pal Y."/>
            <person name="Krishnamurthi S."/>
        </authorList>
    </citation>
    <scope>NUCLEOTIDE SEQUENCE [LARGE SCALE GENOMIC DNA]</scope>
    <source>
        <strain evidence="2 3">DSM 4337</strain>
    </source>
</reference>
<accession>A0A177KY98</accession>
<comment type="caution">
    <text evidence="2">The sequence shown here is derived from an EMBL/GenBank/DDBJ whole genome shotgun (WGS) entry which is preliminary data.</text>
</comment>
<dbReference type="EMBL" id="LQWZ01000010">
    <property type="protein sequence ID" value="OAH58320.1"/>
    <property type="molecule type" value="Genomic_DNA"/>
</dbReference>
<evidence type="ECO:0000313" key="2">
    <source>
        <dbReference type="EMBL" id="OAH58320.1"/>
    </source>
</evidence>
<keyword evidence="1" id="KW-0472">Membrane</keyword>
<dbReference type="Proteomes" id="UP000077271">
    <property type="component" value="Unassembled WGS sequence"/>
</dbReference>
<dbReference type="AlphaFoldDB" id="A0A177KY98"/>
<feature type="transmembrane region" description="Helical" evidence="1">
    <location>
        <begin position="7"/>
        <end position="28"/>
    </location>
</feature>
<evidence type="ECO:0000313" key="3">
    <source>
        <dbReference type="Proteomes" id="UP000077271"/>
    </source>
</evidence>
<dbReference type="OrthoDB" id="1922895at2"/>
<keyword evidence="1" id="KW-0812">Transmembrane</keyword>
<keyword evidence="1" id="KW-1133">Transmembrane helix</keyword>
<gene>
    <name evidence="2" type="ORF">AWH48_18260</name>
</gene>
<sequence length="62" mass="6959">MKQRWKSYGLWIAVAALVGMVLQDFGVMVPSERYDAYVDILLTIAVLAGIINNPRGYKGEEK</sequence>
<name>A0A177KY98_9BACI</name>
<organism evidence="2 3">
    <name type="scientific">Domibacillus aminovorans</name>
    <dbReference type="NCBI Taxonomy" id="29332"/>
    <lineage>
        <taxon>Bacteria</taxon>
        <taxon>Bacillati</taxon>
        <taxon>Bacillota</taxon>
        <taxon>Bacilli</taxon>
        <taxon>Bacillales</taxon>
        <taxon>Bacillaceae</taxon>
        <taxon>Domibacillus</taxon>
    </lineage>
</organism>